<evidence type="ECO:0000313" key="1">
    <source>
        <dbReference type="EMBL" id="KEF38380.1"/>
    </source>
</evidence>
<dbReference type="Gene3D" id="3.40.50.12580">
    <property type="match status" value="1"/>
</dbReference>
<protein>
    <submittedName>
        <fullName evidence="1">Glycosyl/glycerophosphate transferase, teichoic acid biosynthesis</fullName>
    </submittedName>
</protein>
<dbReference type="InterPro" id="IPR007833">
    <property type="entry name" value="Capsule_polysaccharide_synth"/>
</dbReference>
<gene>
    <name evidence="1" type="ORF">M670_02423</name>
</gene>
<comment type="caution">
    <text evidence="1">The sequence shown here is derived from an EMBL/GenBank/DDBJ whole genome shotgun (WGS) entry which is preliminary data.</text>
</comment>
<sequence length="478" mass="55932">MNIYLKNYWSIYREFIETFKNLTFKDIPLCLMTNFYQHIDQSLQTKMEGDTFPLSDKYPEMKYEMIQPYFDKWLNKGNLTLTTKLKNGKLLINSDYTRIPATCYRTLFDPEKTIILSRSNAEKVNGIPNETMKKYEENTEDISNRLIKIAKSIFRKLDNHPAFSNEFFQETFLNRIPLIVRTISAGHNLFQAHKISVIIVGTTEDIVSRTLAIVGRRYGIKSICLQHGILMGEEAFLPVFTGSVAVYGEYEKNWYLKRGLTPDRISEIGHPKYDQIFTRTTEKNRSLFDKFKLDSNKITLLVITGPNMDPERFTKLIENLIKDSRYQLIIKPHPWEIGKQKCQLYFDLEKKYESIKVWTIRGGNLYELIDQVDGVIGTLSTAILESILLKKPVFIFNFIFSNRTYEYYDQFGKHIQTDPNQLYTIIDKYYTVPEQKQDFEMTRDRFLDTLYLDGNSGQKLLFECCQNEGGSAANTPEK</sequence>
<dbReference type="InterPro" id="IPR043148">
    <property type="entry name" value="TagF_C"/>
</dbReference>
<dbReference type="GO" id="GO:0016740">
    <property type="term" value="F:transferase activity"/>
    <property type="evidence" value="ECO:0007669"/>
    <property type="project" value="UniProtKB-KW"/>
</dbReference>
<dbReference type="AlphaFoldDB" id="A0A072NYP4"/>
<dbReference type="RefSeq" id="WP_051678186.1">
    <property type="nucleotide sequence ID" value="NZ_JJRY01000008.1"/>
</dbReference>
<dbReference type="Pfam" id="PF05159">
    <property type="entry name" value="Capsule_synth"/>
    <property type="match status" value="1"/>
</dbReference>
<name>A0A072NYP4_SCHAZ</name>
<proteinExistence type="predicted"/>
<keyword evidence="1" id="KW-0808">Transferase</keyword>
<dbReference type="PATRIC" id="fig|1348973.3.peg.2340"/>
<dbReference type="OrthoDB" id="2622399at2"/>
<reference evidence="1 2" key="1">
    <citation type="submission" date="2014-04" db="EMBL/GenBank/DDBJ databases">
        <title>Draft genome sequence of Bacillus azotoformans MEV2011, a (co-) denitrifying strain unable to grow in the presence of oxygen.</title>
        <authorList>
            <person name="Nielsen M."/>
            <person name="Schreiber L."/>
            <person name="Finster K."/>
            <person name="Schramm A."/>
        </authorList>
    </citation>
    <scope>NUCLEOTIDE SEQUENCE [LARGE SCALE GENOMIC DNA]</scope>
    <source>
        <strain evidence="1 2">MEV2011</strain>
    </source>
</reference>
<organism evidence="1 2">
    <name type="scientific">Schinkia azotoformans MEV2011</name>
    <dbReference type="NCBI Taxonomy" id="1348973"/>
    <lineage>
        <taxon>Bacteria</taxon>
        <taxon>Bacillati</taxon>
        <taxon>Bacillota</taxon>
        <taxon>Bacilli</taxon>
        <taxon>Bacillales</taxon>
        <taxon>Bacillaceae</taxon>
        <taxon>Calidifontibacillus/Schinkia group</taxon>
        <taxon>Schinkia</taxon>
    </lineage>
</organism>
<dbReference type="GO" id="GO:0015774">
    <property type="term" value="P:polysaccharide transport"/>
    <property type="evidence" value="ECO:0007669"/>
    <property type="project" value="InterPro"/>
</dbReference>
<dbReference type="GO" id="GO:0000271">
    <property type="term" value="P:polysaccharide biosynthetic process"/>
    <property type="evidence" value="ECO:0007669"/>
    <property type="project" value="InterPro"/>
</dbReference>
<dbReference type="EMBL" id="JJRY01000008">
    <property type="protein sequence ID" value="KEF38380.1"/>
    <property type="molecule type" value="Genomic_DNA"/>
</dbReference>
<dbReference type="SUPFAM" id="SSF53756">
    <property type="entry name" value="UDP-Glycosyltransferase/glycogen phosphorylase"/>
    <property type="match status" value="1"/>
</dbReference>
<accession>A0A072NYP4</accession>
<dbReference type="Proteomes" id="UP000027936">
    <property type="component" value="Unassembled WGS sequence"/>
</dbReference>
<evidence type="ECO:0000313" key="2">
    <source>
        <dbReference type="Proteomes" id="UP000027936"/>
    </source>
</evidence>